<evidence type="ECO:0000256" key="1">
    <source>
        <dbReference type="SAM" id="Phobius"/>
    </source>
</evidence>
<feature type="transmembrane region" description="Helical" evidence="1">
    <location>
        <begin position="43"/>
        <end position="65"/>
    </location>
</feature>
<keyword evidence="1" id="KW-0812">Transmembrane</keyword>
<evidence type="ECO:0000313" key="2">
    <source>
        <dbReference type="EMBL" id="MPM84223.1"/>
    </source>
</evidence>
<feature type="transmembrane region" description="Helical" evidence="1">
    <location>
        <begin position="85"/>
        <end position="104"/>
    </location>
</feature>
<name>A0A645D5I3_9ZZZZ</name>
<feature type="transmembrane region" description="Helical" evidence="1">
    <location>
        <begin position="12"/>
        <end position="31"/>
    </location>
</feature>
<organism evidence="2">
    <name type="scientific">bioreactor metagenome</name>
    <dbReference type="NCBI Taxonomy" id="1076179"/>
    <lineage>
        <taxon>unclassified sequences</taxon>
        <taxon>metagenomes</taxon>
        <taxon>ecological metagenomes</taxon>
    </lineage>
</organism>
<proteinExistence type="predicted"/>
<dbReference type="EMBL" id="VSSQ01032826">
    <property type="protein sequence ID" value="MPM84223.1"/>
    <property type="molecule type" value="Genomic_DNA"/>
</dbReference>
<dbReference type="AlphaFoldDB" id="A0A645D5I3"/>
<keyword evidence="1" id="KW-0472">Membrane</keyword>
<reference evidence="2" key="1">
    <citation type="submission" date="2019-08" db="EMBL/GenBank/DDBJ databases">
        <authorList>
            <person name="Kucharzyk K."/>
            <person name="Murdoch R.W."/>
            <person name="Higgins S."/>
            <person name="Loffler F."/>
        </authorList>
    </citation>
    <scope>NUCLEOTIDE SEQUENCE</scope>
</reference>
<gene>
    <name evidence="2" type="ORF">SDC9_131294</name>
</gene>
<protein>
    <submittedName>
        <fullName evidence="2">Uncharacterized protein</fullName>
    </submittedName>
</protein>
<comment type="caution">
    <text evidence="2">The sequence shown here is derived from an EMBL/GenBank/DDBJ whole genome shotgun (WGS) entry which is preliminary data.</text>
</comment>
<sequence length="183" mass="20627">MFPRSSDYLGQAYLRGCLLFMAACGAFWWVVYHTVSPIAPARLMNPGLFLAGAALLSVWAGHYFFQWLEKRIWGVQHKPAPKKRARLPVSLLLSVLFALGQGLLMDHLTMLILHIRGEYGPDHLVDVATYLLARREAEGIFLLLLILLLILATVKDILQICRLHRPAEDPWEQKSKTHGGISS</sequence>
<keyword evidence="1" id="KW-1133">Transmembrane helix</keyword>
<feature type="transmembrane region" description="Helical" evidence="1">
    <location>
        <begin position="139"/>
        <end position="158"/>
    </location>
</feature>
<accession>A0A645D5I3</accession>